<dbReference type="SMART" id="SM00558">
    <property type="entry name" value="JmjC"/>
    <property type="match status" value="1"/>
</dbReference>
<proteinExistence type="inferred from homology"/>
<dbReference type="InterPro" id="IPR041667">
    <property type="entry name" value="Cupin_8"/>
</dbReference>
<dbReference type="PANTHER" id="PTHR12461">
    <property type="entry name" value="HYPOXIA-INDUCIBLE FACTOR 1 ALPHA INHIBITOR-RELATED"/>
    <property type="match status" value="1"/>
</dbReference>
<dbReference type="InterPro" id="IPR003347">
    <property type="entry name" value="JmjC_dom"/>
</dbReference>
<comment type="caution">
    <text evidence="3">The sequence shown here is derived from an EMBL/GenBank/DDBJ whole genome shotgun (WGS) entry which is preliminary data.</text>
</comment>
<comment type="similarity">
    <text evidence="1">Belongs to the JARID1 histone demethylase family.</text>
</comment>
<reference evidence="3" key="1">
    <citation type="submission" date="2021-01" db="EMBL/GenBank/DDBJ databases">
        <title>Adiantum capillus-veneris genome.</title>
        <authorList>
            <person name="Fang Y."/>
            <person name="Liao Q."/>
        </authorList>
    </citation>
    <scope>NUCLEOTIDE SEQUENCE</scope>
    <source>
        <strain evidence="3">H3</strain>
        <tissue evidence="3">Leaf</tissue>
    </source>
</reference>
<dbReference type="Pfam" id="PF13621">
    <property type="entry name" value="Cupin_8"/>
    <property type="match status" value="1"/>
</dbReference>
<dbReference type="Gene3D" id="2.60.120.650">
    <property type="entry name" value="Cupin"/>
    <property type="match status" value="1"/>
</dbReference>
<evidence type="ECO:0000313" key="3">
    <source>
        <dbReference type="EMBL" id="KAI5082355.1"/>
    </source>
</evidence>
<protein>
    <recommendedName>
        <fullName evidence="2">JmjC domain-containing protein</fullName>
    </recommendedName>
</protein>
<dbReference type="PROSITE" id="PS51184">
    <property type="entry name" value="JMJC"/>
    <property type="match status" value="1"/>
</dbReference>
<dbReference type="EMBL" id="JABFUD020000003">
    <property type="protein sequence ID" value="KAI5082355.1"/>
    <property type="molecule type" value="Genomic_DNA"/>
</dbReference>
<dbReference type="SUPFAM" id="SSF51197">
    <property type="entry name" value="Clavaminate synthase-like"/>
    <property type="match status" value="1"/>
</dbReference>
<feature type="domain" description="JmjC" evidence="2">
    <location>
        <begin position="138"/>
        <end position="309"/>
    </location>
</feature>
<evidence type="ECO:0000313" key="4">
    <source>
        <dbReference type="Proteomes" id="UP000886520"/>
    </source>
</evidence>
<name>A0A9D4VAA5_ADICA</name>
<dbReference type="Proteomes" id="UP000886520">
    <property type="component" value="Chromosome 2"/>
</dbReference>
<sequence>MHVQIERSCPLHTFEIVEKEAIPQSSKKMMGLMKSPLKRTTTVKALKSAANAPISRVRCPSLQDFTRDWFQPQIPVVIEGAMENWKARGWTIDTLAEKFGQTTVHIELSRWHKEERRWADFRDLYKQKEPVRKEELFIPQYPILLEDFIEIFLRDHEDQTAPLKGYLAQQQLLTDLPALAEGIEDPEYAKIGDGIYQRNVWLGPTGTITPLHRDPYYNVFAQVWGSKYIRVYAPTESEKLYPFKSNLYLRNTSEVDIDAKDAFQRWPDLQNAEYLECILNAGEMLFIPKKWWHYVKSREVSLSFSFWSS</sequence>
<dbReference type="AlphaFoldDB" id="A0A9D4VAA5"/>
<gene>
    <name evidence="3" type="ORF">GOP47_0002098</name>
</gene>
<dbReference type="OrthoDB" id="47172at2759"/>
<accession>A0A9D4VAA5</accession>
<dbReference type="PANTHER" id="PTHR12461:SF105">
    <property type="entry name" value="HYPOXIA-INDUCIBLE FACTOR 1-ALPHA INHIBITOR"/>
    <property type="match status" value="1"/>
</dbReference>
<evidence type="ECO:0000259" key="2">
    <source>
        <dbReference type="PROSITE" id="PS51184"/>
    </source>
</evidence>
<keyword evidence="4" id="KW-1185">Reference proteome</keyword>
<organism evidence="3 4">
    <name type="scientific">Adiantum capillus-veneris</name>
    <name type="common">Maidenhair fern</name>
    <dbReference type="NCBI Taxonomy" id="13818"/>
    <lineage>
        <taxon>Eukaryota</taxon>
        <taxon>Viridiplantae</taxon>
        <taxon>Streptophyta</taxon>
        <taxon>Embryophyta</taxon>
        <taxon>Tracheophyta</taxon>
        <taxon>Polypodiopsida</taxon>
        <taxon>Polypodiidae</taxon>
        <taxon>Polypodiales</taxon>
        <taxon>Pteridineae</taxon>
        <taxon>Pteridaceae</taxon>
        <taxon>Vittarioideae</taxon>
        <taxon>Adiantum</taxon>
    </lineage>
</organism>
<evidence type="ECO:0000256" key="1">
    <source>
        <dbReference type="ARBA" id="ARBA00006801"/>
    </source>
</evidence>